<gene>
    <name evidence="3" type="ORF">Taro_050180</name>
</gene>
<comment type="caution">
    <text evidence="3">The sequence shown here is derived from an EMBL/GenBank/DDBJ whole genome shotgun (WGS) entry which is preliminary data.</text>
</comment>
<sequence length="187" mass="19891">MHAFSCSPPPTSLLSSSSSSCSLPSTCLDACLIPSLHRLPIPVIAPTARPRQTAALVRRRKRSSSTSAVVPAASRRDDAGGAADSGGRLVDEDMIVLRKRLQEMRAAETNYEAPAHWAEWEKRYYASYGADVCHLVGLLQAFLMNTRPSVALGLLALVTLSVPTSAAVVAFNLVEAVKAVLAVLHLG</sequence>
<name>A0A843XD40_COLES</name>
<feature type="compositionally biased region" description="Low complexity" evidence="1">
    <location>
        <begin position="64"/>
        <end position="73"/>
    </location>
</feature>
<keyword evidence="2" id="KW-1133">Transmembrane helix</keyword>
<reference evidence="3" key="1">
    <citation type="submission" date="2017-07" db="EMBL/GenBank/DDBJ databases">
        <title>Taro Niue Genome Assembly and Annotation.</title>
        <authorList>
            <person name="Atibalentja N."/>
            <person name="Keating K."/>
            <person name="Fields C.J."/>
        </authorList>
    </citation>
    <scope>NUCLEOTIDE SEQUENCE</scope>
    <source>
        <strain evidence="3">Niue_2</strain>
        <tissue evidence="3">Leaf</tissue>
    </source>
</reference>
<dbReference type="PANTHER" id="PTHR33782:SF5">
    <property type="entry name" value="MEDIATOR OF RNA POLYMERASE II TRANSCRIPTION SUBUNIT"/>
    <property type="match status" value="1"/>
</dbReference>
<feature type="transmembrane region" description="Helical" evidence="2">
    <location>
        <begin position="150"/>
        <end position="174"/>
    </location>
</feature>
<dbReference type="EMBL" id="NMUH01007411">
    <property type="protein sequence ID" value="MQM17212.1"/>
    <property type="molecule type" value="Genomic_DNA"/>
</dbReference>
<proteinExistence type="predicted"/>
<dbReference type="Proteomes" id="UP000652761">
    <property type="component" value="Unassembled WGS sequence"/>
</dbReference>
<feature type="region of interest" description="Disordered" evidence="1">
    <location>
        <begin position="52"/>
        <end position="86"/>
    </location>
</feature>
<keyword evidence="4" id="KW-1185">Reference proteome</keyword>
<evidence type="ECO:0000256" key="2">
    <source>
        <dbReference type="SAM" id="Phobius"/>
    </source>
</evidence>
<organism evidence="3 4">
    <name type="scientific">Colocasia esculenta</name>
    <name type="common">Wild taro</name>
    <name type="synonym">Arum esculentum</name>
    <dbReference type="NCBI Taxonomy" id="4460"/>
    <lineage>
        <taxon>Eukaryota</taxon>
        <taxon>Viridiplantae</taxon>
        <taxon>Streptophyta</taxon>
        <taxon>Embryophyta</taxon>
        <taxon>Tracheophyta</taxon>
        <taxon>Spermatophyta</taxon>
        <taxon>Magnoliopsida</taxon>
        <taxon>Liliopsida</taxon>
        <taxon>Araceae</taxon>
        <taxon>Aroideae</taxon>
        <taxon>Colocasieae</taxon>
        <taxon>Colocasia</taxon>
    </lineage>
</organism>
<evidence type="ECO:0000313" key="4">
    <source>
        <dbReference type="Proteomes" id="UP000652761"/>
    </source>
</evidence>
<accession>A0A843XD40</accession>
<evidence type="ECO:0000313" key="3">
    <source>
        <dbReference type="EMBL" id="MQM17212.1"/>
    </source>
</evidence>
<dbReference type="OrthoDB" id="672819at2759"/>
<dbReference type="PANTHER" id="PTHR33782">
    <property type="entry name" value="OS01G0121600 PROTEIN"/>
    <property type="match status" value="1"/>
</dbReference>
<keyword evidence="2" id="KW-0472">Membrane</keyword>
<evidence type="ECO:0000256" key="1">
    <source>
        <dbReference type="SAM" id="MobiDB-lite"/>
    </source>
</evidence>
<protein>
    <submittedName>
        <fullName evidence="3">Uncharacterized protein</fullName>
    </submittedName>
</protein>
<keyword evidence="2" id="KW-0812">Transmembrane</keyword>
<dbReference type="AlphaFoldDB" id="A0A843XD40"/>